<dbReference type="PANTHER" id="PTHR11012:SF30">
    <property type="entry name" value="PROTEIN KINASE-LIKE DOMAIN-CONTAINING"/>
    <property type="match status" value="1"/>
</dbReference>
<sequence length="404" mass="46923">MCDRKIEEYIKLALKVQDLTDWHVDVAGKANKEDGYIGDITFVRVTGKTTKKTFDLVIKASKESEKLRHQAPVKEAFEKEIFVYNEVKTAFDEFQRDKGIAAPLQIMPHCYATRITEGSEVLIFDNLKTENFDLWDKTKPMTFGHIKLILENYGKWHAISLALKKERPQVYGRLIKDNINMFGYFITKVKMLDYFVDIFEKAKNTVIASDETEILTNLQFSGSDIIHVLTDMLLEDPDSHVIIHGDCWNNNFLFKFEDNPTQPLDVRILDWQCAGVSSPVIDLSHFIYSCCDTGVYKNVRELLAVYYESLSQYLKQLGCDYNEIFPFSKLIEHWRRFSSYGMVLSSYIIKACLCKPEDTPDWADSAEQGKQFRDNFNYGVADEDVYFTRVRNNLLHYAHNKNCL</sequence>
<gene>
    <name evidence="2" type="ORF">BDFB_013930</name>
</gene>
<dbReference type="SUPFAM" id="SSF56112">
    <property type="entry name" value="Protein kinase-like (PK-like)"/>
    <property type="match status" value="1"/>
</dbReference>
<evidence type="ECO:0000313" key="3">
    <source>
        <dbReference type="Proteomes" id="UP000292052"/>
    </source>
</evidence>
<dbReference type="STRING" id="1661398.A0A482VXJ4"/>
<protein>
    <recommendedName>
        <fullName evidence="1">CHK kinase-like domain-containing protein</fullName>
    </recommendedName>
</protein>
<keyword evidence="3" id="KW-1185">Reference proteome</keyword>
<reference evidence="2 3" key="1">
    <citation type="submission" date="2017-03" db="EMBL/GenBank/DDBJ databases">
        <title>Genome of the blue death feigning beetle - Asbolus verrucosus.</title>
        <authorList>
            <person name="Rider S.D."/>
        </authorList>
    </citation>
    <scope>NUCLEOTIDE SEQUENCE [LARGE SCALE GENOMIC DNA]</scope>
    <source>
        <strain evidence="2">Butters</strain>
        <tissue evidence="2">Head and leg muscle</tissue>
    </source>
</reference>
<proteinExistence type="predicted"/>
<feature type="non-terminal residue" evidence="2">
    <location>
        <position position="404"/>
    </location>
</feature>
<dbReference type="SMART" id="SM00587">
    <property type="entry name" value="CHK"/>
    <property type="match status" value="1"/>
</dbReference>
<dbReference type="InterPro" id="IPR011009">
    <property type="entry name" value="Kinase-like_dom_sf"/>
</dbReference>
<organism evidence="2 3">
    <name type="scientific">Asbolus verrucosus</name>
    <name type="common">Desert ironclad beetle</name>
    <dbReference type="NCBI Taxonomy" id="1661398"/>
    <lineage>
        <taxon>Eukaryota</taxon>
        <taxon>Metazoa</taxon>
        <taxon>Ecdysozoa</taxon>
        <taxon>Arthropoda</taxon>
        <taxon>Hexapoda</taxon>
        <taxon>Insecta</taxon>
        <taxon>Pterygota</taxon>
        <taxon>Neoptera</taxon>
        <taxon>Endopterygota</taxon>
        <taxon>Coleoptera</taxon>
        <taxon>Polyphaga</taxon>
        <taxon>Cucujiformia</taxon>
        <taxon>Tenebrionidae</taxon>
        <taxon>Pimeliinae</taxon>
        <taxon>Asbolus</taxon>
    </lineage>
</organism>
<dbReference type="InterPro" id="IPR004119">
    <property type="entry name" value="EcKL"/>
</dbReference>
<dbReference type="AlphaFoldDB" id="A0A482VXJ4"/>
<name>A0A482VXJ4_ASBVE</name>
<dbReference type="Pfam" id="PF02958">
    <property type="entry name" value="EcKL"/>
    <property type="match status" value="1"/>
</dbReference>
<dbReference type="EMBL" id="QDEB01056673">
    <property type="protein sequence ID" value="RZC36997.1"/>
    <property type="molecule type" value="Genomic_DNA"/>
</dbReference>
<dbReference type="InterPro" id="IPR015897">
    <property type="entry name" value="CHK_kinase-like"/>
</dbReference>
<accession>A0A482VXJ4</accession>
<dbReference type="PANTHER" id="PTHR11012">
    <property type="entry name" value="PROTEIN KINASE-LIKE DOMAIN-CONTAINING"/>
    <property type="match status" value="1"/>
</dbReference>
<comment type="caution">
    <text evidence="2">The sequence shown here is derived from an EMBL/GenBank/DDBJ whole genome shotgun (WGS) entry which is preliminary data.</text>
</comment>
<dbReference type="Proteomes" id="UP000292052">
    <property type="component" value="Unassembled WGS sequence"/>
</dbReference>
<feature type="domain" description="CHK kinase-like" evidence="1">
    <location>
        <begin position="122"/>
        <end position="316"/>
    </location>
</feature>
<evidence type="ECO:0000259" key="1">
    <source>
        <dbReference type="SMART" id="SM00587"/>
    </source>
</evidence>
<dbReference type="OrthoDB" id="191037at2759"/>
<dbReference type="Gene3D" id="3.90.1200.10">
    <property type="match status" value="1"/>
</dbReference>
<evidence type="ECO:0000313" key="2">
    <source>
        <dbReference type="EMBL" id="RZC36997.1"/>
    </source>
</evidence>